<dbReference type="PATRIC" id="fig|1560234.3.peg.1921"/>
<dbReference type="CDD" id="cd10432">
    <property type="entry name" value="BI-1-like_bacterial"/>
    <property type="match status" value="1"/>
</dbReference>
<gene>
    <name evidence="7" type="ORF">SP90_02350</name>
</gene>
<evidence type="ECO:0000256" key="6">
    <source>
        <dbReference type="RuleBase" id="RU004379"/>
    </source>
</evidence>
<name>A0A1B7XLA7_9BACT</name>
<reference evidence="7 8" key="1">
    <citation type="submission" date="2015-01" db="EMBL/GenBank/DDBJ databases">
        <title>Desulfovibrio sp. JC271 draft genome sequence.</title>
        <authorList>
            <person name="Shivani Y."/>
            <person name="Subhash Y."/>
            <person name="Sasikala C."/>
            <person name="Ramana C.V."/>
        </authorList>
    </citation>
    <scope>NUCLEOTIDE SEQUENCE [LARGE SCALE GENOMIC DNA]</scope>
    <source>
        <strain evidence="7 8">JC271</strain>
    </source>
</reference>
<evidence type="ECO:0000256" key="4">
    <source>
        <dbReference type="ARBA" id="ARBA00022989"/>
    </source>
</evidence>
<keyword evidence="4 6" id="KW-1133">Transmembrane helix</keyword>
<feature type="transmembrane region" description="Helical" evidence="6">
    <location>
        <begin position="46"/>
        <end position="65"/>
    </location>
</feature>
<sequence length="225" mass="24155">MRRAELVNTYLRGVYGWMMLGLLVTAVCAFFTAASPAIQQVIFGNQFAFIGLIIAEFGLVMYLSARIANLSAGAATGLFLLYSALNGVTLSAILLVYASSTVFSAFFTAAGMFGAMSLYGMTTKRDLTSMGSFMMMGLFGIVIAMVVNIFIGSSMMQLVISAIGVIVFTGLTAYDTQRLAEMGESMPADDATAVRRGTILGALTLYLDFINLFLMLLRLFAASRD</sequence>
<dbReference type="InterPro" id="IPR006214">
    <property type="entry name" value="Bax_inhibitor_1-related"/>
</dbReference>
<dbReference type="EMBL" id="JXMS01000003">
    <property type="protein sequence ID" value="OBQ56310.1"/>
    <property type="molecule type" value="Genomic_DNA"/>
</dbReference>
<dbReference type="STRING" id="1560234.SP90_02350"/>
<feature type="transmembrane region" description="Helical" evidence="6">
    <location>
        <begin position="158"/>
        <end position="176"/>
    </location>
</feature>
<accession>A0A1B7XLA7</accession>
<feature type="transmembrane region" description="Helical" evidence="6">
    <location>
        <begin position="103"/>
        <end position="121"/>
    </location>
</feature>
<keyword evidence="8" id="KW-1185">Reference proteome</keyword>
<evidence type="ECO:0000313" key="7">
    <source>
        <dbReference type="EMBL" id="OBQ56310.1"/>
    </source>
</evidence>
<keyword evidence="5 6" id="KW-0472">Membrane</keyword>
<proteinExistence type="inferred from homology"/>
<feature type="transmembrane region" description="Helical" evidence="6">
    <location>
        <begin position="197"/>
        <end position="221"/>
    </location>
</feature>
<evidence type="ECO:0000256" key="3">
    <source>
        <dbReference type="ARBA" id="ARBA00022692"/>
    </source>
</evidence>
<evidence type="ECO:0000256" key="1">
    <source>
        <dbReference type="ARBA" id="ARBA00004141"/>
    </source>
</evidence>
<comment type="caution">
    <text evidence="7">The sequence shown here is derived from an EMBL/GenBank/DDBJ whole genome shotgun (WGS) entry which is preliminary data.</text>
</comment>
<dbReference type="Proteomes" id="UP000091979">
    <property type="component" value="Unassembled WGS sequence"/>
</dbReference>
<feature type="transmembrane region" description="Helical" evidence="6">
    <location>
        <begin position="77"/>
        <end position="97"/>
    </location>
</feature>
<dbReference type="AlphaFoldDB" id="A0A1B7XLA7"/>
<dbReference type="PANTHER" id="PTHR23291">
    <property type="entry name" value="BAX INHIBITOR-RELATED"/>
    <property type="match status" value="1"/>
</dbReference>
<dbReference type="Pfam" id="PF01027">
    <property type="entry name" value="Bax1-I"/>
    <property type="match status" value="1"/>
</dbReference>
<keyword evidence="3 6" id="KW-0812">Transmembrane</keyword>
<dbReference type="GO" id="GO:0005886">
    <property type="term" value="C:plasma membrane"/>
    <property type="evidence" value="ECO:0007669"/>
    <property type="project" value="TreeGrafter"/>
</dbReference>
<evidence type="ECO:0000313" key="8">
    <source>
        <dbReference type="Proteomes" id="UP000091979"/>
    </source>
</evidence>
<evidence type="ECO:0000256" key="2">
    <source>
        <dbReference type="ARBA" id="ARBA00010350"/>
    </source>
</evidence>
<comment type="similarity">
    <text evidence="2 6">Belongs to the BI1 family.</text>
</comment>
<dbReference type="PANTHER" id="PTHR23291:SF50">
    <property type="entry name" value="PROTEIN LIFEGUARD 4"/>
    <property type="match status" value="1"/>
</dbReference>
<protein>
    <submittedName>
        <fullName evidence="7">Membrane protein</fullName>
    </submittedName>
</protein>
<organism evidence="7 8">
    <name type="scientific">Halodesulfovibrio spirochaetisodalis</name>
    <dbReference type="NCBI Taxonomy" id="1560234"/>
    <lineage>
        <taxon>Bacteria</taxon>
        <taxon>Pseudomonadati</taxon>
        <taxon>Thermodesulfobacteriota</taxon>
        <taxon>Desulfovibrionia</taxon>
        <taxon>Desulfovibrionales</taxon>
        <taxon>Desulfovibrionaceae</taxon>
        <taxon>Halodesulfovibrio</taxon>
    </lineage>
</organism>
<feature type="transmembrane region" description="Helical" evidence="6">
    <location>
        <begin position="133"/>
        <end position="152"/>
    </location>
</feature>
<evidence type="ECO:0000256" key="5">
    <source>
        <dbReference type="ARBA" id="ARBA00023136"/>
    </source>
</evidence>
<comment type="subcellular location">
    <subcellularLocation>
        <location evidence="1">Membrane</location>
        <topology evidence="1">Multi-pass membrane protein</topology>
    </subcellularLocation>
</comment>